<comment type="caution">
    <text evidence="4">The sequence shown here is derived from an EMBL/GenBank/DDBJ whole genome shotgun (WGS) entry which is preliminary data.</text>
</comment>
<evidence type="ECO:0000313" key="4">
    <source>
        <dbReference type="EMBL" id="TWU51605.1"/>
    </source>
</evidence>
<keyword evidence="5" id="KW-1185">Reference proteome</keyword>
<evidence type="ECO:0000256" key="2">
    <source>
        <dbReference type="SAM" id="SignalP"/>
    </source>
</evidence>
<dbReference type="Gene3D" id="2.40.50.100">
    <property type="match status" value="1"/>
</dbReference>
<feature type="signal peptide" evidence="2">
    <location>
        <begin position="1"/>
        <end position="23"/>
    </location>
</feature>
<proteinExistence type="inferred from homology"/>
<evidence type="ECO:0000256" key="1">
    <source>
        <dbReference type="ARBA" id="ARBA00009477"/>
    </source>
</evidence>
<dbReference type="GO" id="GO:1990281">
    <property type="term" value="C:efflux pump complex"/>
    <property type="evidence" value="ECO:0007669"/>
    <property type="project" value="TreeGrafter"/>
</dbReference>
<feature type="domain" description="CzcB-like barrel-sandwich hybrid" evidence="3">
    <location>
        <begin position="45"/>
        <end position="183"/>
    </location>
</feature>
<dbReference type="Pfam" id="PF25973">
    <property type="entry name" value="BSH_CzcB"/>
    <property type="match status" value="1"/>
</dbReference>
<dbReference type="PANTHER" id="PTHR30469">
    <property type="entry name" value="MULTIDRUG RESISTANCE PROTEIN MDTA"/>
    <property type="match status" value="1"/>
</dbReference>
<reference evidence="4 5" key="1">
    <citation type="submission" date="2019-02" db="EMBL/GenBank/DDBJ databases">
        <title>Deep-cultivation of Planctomycetes and their phenomic and genomic characterization uncovers novel biology.</title>
        <authorList>
            <person name="Wiegand S."/>
            <person name="Jogler M."/>
            <person name="Boedeker C."/>
            <person name="Pinto D."/>
            <person name="Vollmers J."/>
            <person name="Rivas-Marin E."/>
            <person name="Kohn T."/>
            <person name="Peeters S.H."/>
            <person name="Heuer A."/>
            <person name="Rast P."/>
            <person name="Oberbeckmann S."/>
            <person name="Bunk B."/>
            <person name="Jeske O."/>
            <person name="Meyerdierks A."/>
            <person name="Storesund J.E."/>
            <person name="Kallscheuer N."/>
            <person name="Luecker S."/>
            <person name="Lage O.M."/>
            <person name="Pohl T."/>
            <person name="Merkel B.J."/>
            <person name="Hornburger P."/>
            <person name="Mueller R.-W."/>
            <person name="Bruemmer F."/>
            <person name="Labrenz M."/>
            <person name="Spormann A.M."/>
            <person name="Op Den Camp H."/>
            <person name="Overmann J."/>
            <person name="Amann R."/>
            <person name="Jetten M.S.M."/>
            <person name="Mascher T."/>
            <person name="Medema M.H."/>
            <person name="Devos D.P."/>
            <person name="Kaster A.-K."/>
            <person name="Ovreas L."/>
            <person name="Rohde M."/>
            <person name="Galperin M.Y."/>
            <person name="Jogler C."/>
        </authorList>
    </citation>
    <scope>NUCLEOTIDE SEQUENCE [LARGE SCALE GENOMIC DNA]</scope>
    <source>
        <strain evidence="4 5">Poly59</strain>
    </source>
</reference>
<evidence type="ECO:0000313" key="5">
    <source>
        <dbReference type="Proteomes" id="UP000317977"/>
    </source>
</evidence>
<comment type="similarity">
    <text evidence="1">Belongs to the membrane fusion protein (MFP) (TC 8.A.1) family.</text>
</comment>
<evidence type="ECO:0000259" key="3">
    <source>
        <dbReference type="Pfam" id="PF25973"/>
    </source>
</evidence>
<dbReference type="GO" id="GO:0015562">
    <property type="term" value="F:efflux transmembrane transporter activity"/>
    <property type="evidence" value="ECO:0007669"/>
    <property type="project" value="TreeGrafter"/>
</dbReference>
<dbReference type="EMBL" id="SJPX01000003">
    <property type="protein sequence ID" value="TWU51605.1"/>
    <property type="molecule type" value="Genomic_DNA"/>
</dbReference>
<dbReference type="Gene3D" id="1.10.287.470">
    <property type="entry name" value="Helix hairpin bin"/>
    <property type="match status" value="1"/>
</dbReference>
<dbReference type="RefSeq" id="WP_146534920.1">
    <property type="nucleotide sequence ID" value="NZ_SJPX01000003.1"/>
</dbReference>
<dbReference type="NCBIfam" id="TIGR01730">
    <property type="entry name" value="RND_mfp"/>
    <property type="match status" value="1"/>
</dbReference>
<keyword evidence="2" id="KW-0732">Signal</keyword>
<dbReference type="InterPro" id="IPR058647">
    <property type="entry name" value="BSH_CzcB-like"/>
</dbReference>
<dbReference type="InterPro" id="IPR006143">
    <property type="entry name" value="RND_pump_MFP"/>
</dbReference>
<feature type="chain" id="PRO_5022879837" evidence="2">
    <location>
        <begin position="24"/>
        <end position="277"/>
    </location>
</feature>
<protein>
    <submittedName>
        <fullName evidence="4">Cobalt-zinc-cadmium resistance protein CzcB</fullName>
    </submittedName>
</protein>
<organism evidence="4 5">
    <name type="scientific">Rubripirellula reticaptiva</name>
    <dbReference type="NCBI Taxonomy" id="2528013"/>
    <lineage>
        <taxon>Bacteria</taxon>
        <taxon>Pseudomonadati</taxon>
        <taxon>Planctomycetota</taxon>
        <taxon>Planctomycetia</taxon>
        <taxon>Pirellulales</taxon>
        <taxon>Pirellulaceae</taxon>
        <taxon>Rubripirellula</taxon>
    </lineage>
</organism>
<dbReference type="SUPFAM" id="SSF111369">
    <property type="entry name" value="HlyD-like secretion proteins"/>
    <property type="match status" value="1"/>
</dbReference>
<sequence length="277" mass="29894" precursor="true">MRIKSIVAIAIASLIAIASTSMAELHAHEGFTRPVEQVELAVADSGVLAEIGIREGAQVRSGELICALDSGVLRASLAAAEARWNSRGNLAAAEATLAHRQNHLSQLELLHEKEHASDQEVIDAKLDVAVAMAGRQSAEDQLQVAKQEIAQIQSQIRRRSVVAPFDGVVVELPVSVGERVNATDGYVAKLVRLDQLRVRYDLATQIAAPLRVGEALAIHFPETNQTVTAKIDYIAAVTDSSSGTVRVEVLIDNRDGTYRSGVRCVLQRETAQVAQRR</sequence>
<accession>A0A5C6ESJ1</accession>
<name>A0A5C6ESJ1_9BACT</name>
<dbReference type="Proteomes" id="UP000317977">
    <property type="component" value="Unassembled WGS sequence"/>
</dbReference>
<gene>
    <name evidence="4" type="primary">czcB_4</name>
    <name evidence="4" type="ORF">Poly59_31980</name>
</gene>
<dbReference type="Gene3D" id="2.40.30.170">
    <property type="match status" value="1"/>
</dbReference>
<dbReference type="AlphaFoldDB" id="A0A5C6ESJ1"/>
<dbReference type="PANTHER" id="PTHR30469:SF15">
    <property type="entry name" value="HLYD FAMILY OF SECRETION PROTEINS"/>
    <property type="match status" value="1"/>
</dbReference>
<dbReference type="OrthoDB" id="268285at2"/>